<dbReference type="InterPro" id="IPR004358">
    <property type="entry name" value="Sig_transdc_His_kin-like_C"/>
</dbReference>
<feature type="domain" description="HAMP" evidence="16">
    <location>
        <begin position="194"/>
        <end position="246"/>
    </location>
</feature>
<evidence type="ECO:0000256" key="13">
    <source>
        <dbReference type="ARBA" id="ARBA00023136"/>
    </source>
</evidence>
<evidence type="ECO:0000259" key="16">
    <source>
        <dbReference type="PROSITE" id="PS50885"/>
    </source>
</evidence>
<evidence type="ECO:0000256" key="4">
    <source>
        <dbReference type="ARBA" id="ARBA00022475"/>
    </source>
</evidence>
<dbReference type="SMART" id="SM00387">
    <property type="entry name" value="HATPase_c"/>
    <property type="match status" value="1"/>
</dbReference>
<dbReference type="GO" id="GO:0005886">
    <property type="term" value="C:plasma membrane"/>
    <property type="evidence" value="ECO:0007669"/>
    <property type="project" value="UniProtKB-SubCell"/>
</dbReference>
<dbReference type="PRINTS" id="PR00344">
    <property type="entry name" value="BCTRLSENSOR"/>
</dbReference>
<evidence type="ECO:0000256" key="11">
    <source>
        <dbReference type="ARBA" id="ARBA00022989"/>
    </source>
</evidence>
<evidence type="ECO:0000313" key="17">
    <source>
        <dbReference type="EMBL" id="GBF33803.1"/>
    </source>
</evidence>
<dbReference type="SMART" id="SM00388">
    <property type="entry name" value="HisKA"/>
    <property type="match status" value="1"/>
</dbReference>
<dbReference type="GO" id="GO:0034220">
    <property type="term" value="P:monoatomic ion transmembrane transport"/>
    <property type="evidence" value="ECO:0007669"/>
    <property type="project" value="UniProtKB-KW"/>
</dbReference>
<evidence type="ECO:0000256" key="6">
    <source>
        <dbReference type="ARBA" id="ARBA00022679"/>
    </source>
</evidence>
<keyword evidence="10" id="KW-0067">ATP-binding</keyword>
<dbReference type="OrthoDB" id="9813151at2"/>
<dbReference type="FunFam" id="1.10.287.130:FF:000001">
    <property type="entry name" value="Two-component sensor histidine kinase"/>
    <property type="match status" value="1"/>
</dbReference>
<evidence type="ECO:0000259" key="15">
    <source>
        <dbReference type="PROSITE" id="PS50109"/>
    </source>
</evidence>
<dbReference type="PROSITE" id="PS50885">
    <property type="entry name" value="HAMP"/>
    <property type="match status" value="1"/>
</dbReference>
<evidence type="ECO:0000256" key="14">
    <source>
        <dbReference type="SAM" id="Phobius"/>
    </source>
</evidence>
<comment type="subcellular location">
    <subcellularLocation>
        <location evidence="2">Cell membrane</location>
        <topology evidence="2">Multi-pass membrane protein</topology>
    </subcellularLocation>
</comment>
<keyword evidence="8" id="KW-0547">Nucleotide-binding</keyword>
<dbReference type="Pfam" id="PF00512">
    <property type="entry name" value="HisKA"/>
    <property type="match status" value="1"/>
</dbReference>
<dbReference type="Gene3D" id="3.30.565.10">
    <property type="entry name" value="Histidine kinase-like ATPase, C-terminal domain"/>
    <property type="match status" value="1"/>
</dbReference>
<dbReference type="InterPro" id="IPR003661">
    <property type="entry name" value="HisK_dim/P_dom"/>
</dbReference>
<dbReference type="PANTHER" id="PTHR45528">
    <property type="entry name" value="SENSOR HISTIDINE KINASE CPXA"/>
    <property type="match status" value="1"/>
</dbReference>
<dbReference type="FunFam" id="3.30.565.10:FF:000006">
    <property type="entry name" value="Sensor histidine kinase WalK"/>
    <property type="match status" value="1"/>
</dbReference>
<keyword evidence="6" id="KW-0808">Transferase</keyword>
<dbReference type="InterPro" id="IPR036097">
    <property type="entry name" value="HisK_dim/P_sf"/>
</dbReference>
<dbReference type="SUPFAM" id="SSF55874">
    <property type="entry name" value="ATPase domain of HSP90 chaperone/DNA topoisomerase II/histidine kinase"/>
    <property type="match status" value="1"/>
</dbReference>
<proteinExistence type="predicted"/>
<evidence type="ECO:0000256" key="10">
    <source>
        <dbReference type="ARBA" id="ARBA00022840"/>
    </source>
</evidence>
<dbReference type="CDD" id="cd06225">
    <property type="entry name" value="HAMP"/>
    <property type="match status" value="1"/>
</dbReference>
<dbReference type="CDD" id="cd00082">
    <property type="entry name" value="HisKA"/>
    <property type="match status" value="1"/>
</dbReference>
<evidence type="ECO:0000256" key="8">
    <source>
        <dbReference type="ARBA" id="ARBA00022741"/>
    </source>
</evidence>
<dbReference type="EMBL" id="BFAV01000121">
    <property type="protein sequence ID" value="GBF33803.1"/>
    <property type="molecule type" value="Genomic_DNA"/>
</dbReference>
<evidence type="ECO:0000256" key="12">
    <source>
        <dbReference type="ARBA" id="ARBA00023012"/>
    </source>
</evidence>
<dbReference type="RefSeq" id="WP_104372145.1">
    <property type="nucleotide sequence ID" value="NZ_BFAV01000121.1"/>
</dbReference>
<feature type="domain" description="Histidine kinase" evidence="15">
    <location>
        <begin position="254"/>
        <end position="468"/>
    </location>
</feature>
<dbReference type="SMART" id="SM00304">
    <property type="entry name" value="HAMP"/>
    <property type="match status" value="1"/>
</dbReference>
<keyword evidence="12" id="KW-0902">Two-component regulatory system</keyword>
<feature type="transmembrane region" description="Helical" evidence="14">
    <location>
        <begin position="12"/>
        <end position="36"/>
    </location>
</feature>
<evidence type="ECO:0000256" key="5">
    <source>
        <dbReference type="ARBA" id="ARBA00022553"/>
    </source>
</evidence>
<organism evidence="17 18">
    <name type="scientific">Desulfocucumis palustris</name>
    <dbReference type="NCBI Taxonomy" id="1898651"/>
    <lineage>
        <taxon>Bacteria</taxon>
        <taxon>Bacillati</taxon>
        <taxon>Bacillota</taxon>
        <taxon>Clostridia</taxon>
        <taxon>Eubacteriales</taxon>
        <taxon>Desulfocucumaceae</taxon>
        <taxon>Desulfocucumis</taxon>
    </lineage>
</organism>
<keyword evidence="17" id="KW-0813">Transport</keyword>
<keyword evidence="18" id="KW-1185">Reference proteome</keyword>
<feature type="transmembrane region" description="Helical" evidence="14">
    <location>
        <begin position="170"/>
        <end position="192"/>
    </location>
</feature>
<sequence length="468" mass="51907">MFKNTFQRLLVTYMVIIVAVIGTLAMAMSQYMNYYFFEQKKRELQSAGKSVEALARKYGEDEISQGELVQAVNTAGEVAGARVVLLQGENLNEINTPDRDGMNGDTRDGLAEDVKEVLKGQTLVRKKYYSSYMNMYVVFVGVPVMIDGQVEGAVLLFSPLDRINEALLSIYRLIWSTAFISIIIASAVIYSVSRRISRPIENIRLAADAIAAGDFSRDVPVEGRDEIARLALSFNYMKNRLRQVEQMRKELIANVSHELRTPLTTIRGFIQGILDGVITPGQQDRYLRLAHQETARLTRLVKDLLELAKLQAGGIKLNPGPVDVAALLKELAEEYRLGAEKRNISINVSPGEKIIVQADQDRLRQIVLNLLSNAVKYSDDGGEIVVGAIAEEAYVRIYVRDSGRGIPDEELERIFDKFHRVDSSRDSASGGTGLGLAIVKELVELHGGRVTARSRLGQGTEMTVEIPG</sequence>
<dbReference type="AlphaFoldDB" id="A0A2L2XDK4"/>
<dbReference type="InterPro" id="IPR050398">
    <property type="entry name" value="HssS/ArlS-like"/>
</dbReference>
<keyword evidence="7 14" id="KW-0812">Transmembrane</keyword>
<dbReference type="GO" id="GO:0000155">
    <property type="term" value="F:phosphorelay sensor kinase activity"/>
    <property type="evidence" value="ECO:0007669"/>
    <property type="project" value="InterPro"/>
</dbReference>
<evidence type="ECO:0000256" key="9">
    <source>
        <dbReference type="ARBA" id="ARBA00022777"/>
    </source>
</evidence>
<keyword evidence="5" id="KW-0597">Phosphoprotein</keyword>
<evidence type="ECO:0000256" key="2">
    <source>
        <dbReference type="ARBA" id="ARBA00004651"/>
    </source>
</evidence>
<dbReference type="Pfam" id="PF02518">
    <property type="entry name" value="HATPase_c"/>
    <property type="match status" value="1"/>
</dbReference>
<dbReference type="InterPro" id="IPR036890">
    <property type="entry name" value="HATPase_C_sf"/>
</dbReference>
<keyword evidence="13 14" id="KW-0472">Membrane</keyword>
<accession>A0A2L2XDK4</accession>
<dbReference type="GO" id="GO:0005524">
    <property type="term" value="F:ATP binding"/>
    <property type="evidence" value="ECO:0007669"/>
    <property type="project" value="UniProtKB-KW"/>
</dbReference>
<dbReference type="InterPro" id="IPR003660">
    <property type="entry name" value="HAMP_dom"/>
</dbReference>
<comment type="catalytic activity">
    <reaction evidence="1">
        <text>ATP + protein L-histidine = ADP + protein N-phospho-L-histidine.</text>
        <dbReference type="EC" id="2.7.13.3"/>
    </reaction>
</comment>
<keyword evidence="9 17" id="KW-0418">Kinase</keyword>
<evidence type="ECO:0000256" key="1">
    <source>
        <dbReference type="ARBA" id="ARBA00000085"/>
    </source>
</evidence>
<dbReference type="PROSITE" id="PS50109">
    <property type="entry name" value="HIS_KIN"/>
    <property type="match status" value="1"/>
</dbReference>
<comment type="caution">
    <text evidence="17">The sequence shown here is derived from an EMBL/GenBank/DDBJ whole genome shotgun (WGS) entry which is preliminary data.</text>
</comment>
<evidence type="ECO:0000313" key="18">
    <source>
        <dbReference type="Proteomes" id="UP000239549"/>
    </source>
</evidence>
<gene>
    <name evidence="17" type="ORF">DCCM_2914</name>
</gene>
<evidence type="ECO:0000256" key="7">
    <source>
        <dbReference type="ARBA" id="ARBA00022692"/>
    </source>
</evidence>
<dbReference type="EC" id="2.7.13.3" evidence="3"/>
<keyword evidence="4" id="KW-1003">Cell membrane</keyword>
<dbReference type="Gene3D" id="6.10.340.10">
    <property type="match status" value="1"/>
</dbReference>
<reference evidence="18" key="1">
    <citation type="submission" date="2018-02" db="EMBL/GenBank/DDBJ databases">
        <title>Genome sequence of Desulfocucumis palustris strain NAW-5.</title>
        <authorList>
            <person name="Watanabe M."/>
            <person name="Kojima H."/>
            <person name="Fukui M."/>
        </authorList>
    </citation>
    <scope>NUCLEOTIDE SEQUENCE [LARGE SCALE GENOMIC DNA]</scope>
    <source>
        <strain evidence="18">NAW-5</strain>
    </source>
</reference>
<dbReference type="InterPro" id="IPR003594">
    <property type="entry name" value="HATPase_dom"/>
</dbReference>
<dbReference type="PANTHER" id="PTHR45528:SF1">
    <property type="entry name" value="SENSOR HISTIDINE KINASE CPXA"/>
    <property type="match status" value="1"/>
</dbReference>
<dbReference type="CDD" id="cd00075">
    <property type="entry name" value="HATPase"/>
    <property type="match status" value="1"/>
</dbReference>
<dbReference type="Proteomes" id="UP000239549">
    <property type="component" value="Unassembled WGS sequence"/>
</dbReference>
<dbReference type="Pfam" id="PF00672">
    <property type="entry name" value="HAMP"/>
    <property type="match status" value="1"/>
</dbReference>
<keyword evidence="17" id="KW-0406">Ion transport</keyword>
<dbReference type="SUPFAM" id="SSF47384">
    <property type="entry name" value="Homodimeric domain of signal transducing histidine kinase"/>
    <property type="match status" value="1"/>
</dbReference>
<dbReference type="Gene3D" id="1.10.287.130">
    <property type="match status" value="1"/>
</dbReference>
<keyword evidence="11 14" id="KW-1133">Transmembrane helix</keyword>
<protein>
    <recommendedName>
        <fullName evidence="3">histidine kinase</fullName>
        <ecNumber evidence="3">2.7.13.3</ecNumber>
    </recommendedName>
</protein>
<evidence type="ECO:0000256" key="3">
    <source>
        <dbReference type="ARBA" id="ARBA00012438"/>
    </source>
</evidence>
<feature type="transmembrane region" description="Helical" evidence="14">
    <location>
        <begin position="135"/>
        <end position="158"/>
    </location>
</feature>
<keyword evidence="17" id="KW-0407">Ion channel</keyword>
<name>A0A2L2XDK4_9FIRM</name>
<dbReference type="SUPFAM" id="SSF158472">
    <property type="entry name" value="HAMP domain-like"/>
    <property type="match status" value="1"/>
</dbReference>
<dbReference type="InterPro" id="IPR005467">
    <property type="entry name" value="His_kinase_dom"/>
</dbReference>